<evidence type="ECO:0000313" key="7">
    <source>
        <dbReference type="Proteomes" id="UP001346149"/>
    </source>
</evidence>
<dbReference type="GO" id="GO:0009570">
    <property type="term" value="C:chloroplast stroma"/>
    <property type="evidence" value="ECO:0007669"/>
    <property type="project" value="TreeGrafter"/>
</dbReference>
<evidence type="ECO:0000256" key="1">
    <source>
        <dbReference type="ARBA" id="ARBA00006787"/>
    </source>
</evidence>
<accession>A0AAN7LDW1</accession>
<keyword evidence="7" id="KW-1185">Reference proteome</keyword>
<gene>
    <name evidence="6" type="ORF">SAY86_006380</name>
</gene>
<feature type="binding site" evidence="5">
    <location>
        <position position="295"/>
    </location>
    <ligand>
        <name>Fe cation</name>
        <dbReference type="ChEBI" id="CHEBI:24875"/>
        <note>catalytic</note>
    </ligand>
</feature>
<dbReference type="GO" id="GO:0046872">
    <property type="term" value="F:metal ion binding"/>
    <property type="evidence" value="ECO:0007669"/>
    <property type="project" value="UniProtKB-KW"/>
</dbReference>
<keyword evidence="4 5" id="KW-0408">Iron</keyword>
<name>A0AAN7LDW1_TRANT</name>
<dbReference type="EMBL" id="JAXQNO010000017">
    <property type="protein sequence ID" value="KAK4778852.1"/>
    <property type="molecule type" value="Genomic_DNA"/>
</dbReference>
<keyword evidence="3" id="KW-0223">Dioxygenase</keyword>
<organism evidence="6 7">
    <name type="scientific">Trapa natans</name>
    <name type="common">Water chestnut</name>
    <dbReference type="NCBI Taxonomy" id="22666"/>
    <lineage>
        <taxon>Eukaryota</taxon>
        <taxon>Viridiplantae</taxon>
        <taxon>Streptophyta</taxon>
        <taxon>Embryophyta</taxon>
        <taxon>Tracheophyta</taxon>
        <taxon>Spermatophyta</taxon>
        <taxon>Magnoliopsida</taxon>
        <taxon>eudicotyledons</taxon>
        <taxon>Gunneridae</taxon>
        <taxon>Pentapetalae</taxon>
        <taxon>rosids</taxon>
        <taxon>malvids</taxon>
        <taxon>Myrtales</taxon>
        <taxon>Lythraceae</taxon>
        <taxon>Trapa</taxon>
    </lineage>
</organism>
<evidence type="ECO:0000256" key="2">
    <source>
        <dbReference type="ARBA" id="ARBA00022723"/>
    </source>
</evidence>
<dbReference type="PANTHER" id="PTHR10543:SF123">
    <property type="entry name" value="9-CIS-EPOXYCAROTENOID DIOXYGENASE NCED5, CHLOROPLASTIC-RELATED"/>
    <property type="match status" value="1"/>
</dbReference>
<keyword evidence="2 5" id="KW-0479">Metal-binding</keyword>
<feature type="binding site" evidence="5">
    <location>
        <position position="584"/>
    </location>
    <ligand>
        <name>Fe cation</name>
        <dbReference type="ChEBI" id="CHEBI:24875"/>
        <note>catalytic</note>
    </ligand>
</feature>
<evidence type="ECO:0000256" key="4">
    <source>
        <dbReference type="ARBA" id="ARBA00023004"/>
    </source>
</evidence>
<dbReference type="AlphaFoldDB" id="A0AAN7LDW1"/>
<evidence type="ECO:0000256" key="3">
    <source>
        <dbReference type="ARBA" id="ARBA00022964"/>
    </source>
</evidence>
<proteinExistence type="inferred from homology"/>
<dbReference type="Pfam" id="PF03055">
    <property type="entry name" value="RPE65"/>
    <property type="match status" value="1"/>
</dbReference>
<evidence type="ECO:0008006" key="8">
    <source>
        <dbReference type="Google" id="ProtNLM"/>
    </source>
</evidence>
<dbReference type="InterPro" id="IPR004294">
    <property type="entry name" value="Carotenoid_Oase"/>
</dbReference>
<keyword evidence="3" id="KW-0560">Oxidoreductase</keyword>
<feature type="binding site" evidence="5">
    <location>
        <position position="344"/>
    </location>
    <ligand>
        <name>Fe cation</name>
        <dbReference type="ChEBI" id="CHEBI:24875"/>
        <note>catalytic</note>
    </ligand>
</feature>
<dbReference type="Proteomes" id="UP001346149">
    <property type="component" value="Unassembled WGS sequence"/>
</dbReference>
<dbReference type="GO" id="GO:0016121">
    <property type="term" value="P:carotene catabolic process"/>
    <property type="evidence" value="ECO:0007669"/>
    <property type="project" value="TreeGrafter"/>
</dbReference>
<dbReference type="GO" id="GO:0010436">
    <property type="term" value="F:carotenoid dioxygenase activity"/>
    <property type="evidence" value="ECO:0007669"/>
    <property type="project" value="TreeGrafter"/>
</dbReference>
<reference evidence="6 7" key="1">
    <citation type="journal article" date="2023" name="Hortic Res">
        <title>Pangenome of water caltrop reveals structural variations and asymmetric subgenome divergence after allopolyploidization.</title>
        <authorList>
            <person name="Zhang X."/>
            <person name="Chen Y."/>
            <person name="Wang L."/>
            <person name="Yuan Y."/>
            <person name="Fang M."/>
            <person name="Shi L."/>
            <person name="Lu R."/>
            <person name="Comes H.P."/>
            <person name="Ma Y."/>
            <person name="Chen Y."/>
            <person name="Huang G."/>
            <person name="Zhou Y."/>
            <person name="Zheng Z."/>
            <person name="Qiu Y."/>
        </authorList>
    </citation>
    <scope>NUCLEOTIDE SEQUENCE [LARGE SCALE GENOMIC DNA]</scope>
    <source>
        <strain evidence="6">F231</strain>
    </source>
</reference>
<dbReference type="PANTHER" id="PTHR10543">
    <property type="entry name" value="BETA-CAROTENE DIOXYGENASE"/>
    <property type="match status" value="1"/>
</dbReference>
<comment type="similarity">
    <text evidence="1">Belongs to the carotenoid oxygenase family.</text>
</comment>
<evidence type="ECO:0000256" key="5">
    <source>
        <dbReference type="PIRSR" id="PIRSR604294-1"/>
    </source>
</evidence>
<protein>
    <recommendedName>
        <fullName evidence="8">9-cis-epoxycarotenoid dioxygenase</fullName>
    </recommendedName>
</protein>
<comment type="caution">
    <text evidence="6">The sequence shown here is derived from an EMBL/GenBank/DDBJ whole genome shotgun (WGS) entry which is preliminary data.</text>
</comment>
<feature type="binding site" evidence="5">
    <location>
        <position position="409"/>
    </location>
    <ligand>
        <name>Fe cation</name>
        <dbReference type="ChEBI" id="CHEBI:24875"/>
        <note>catalytic</note>
    </ligand>
</feature>
<sequence>MASSLLAPPITCSCWVRSTDPLATSPPPSAGLVDLGFISKKRGPIKSALQDSPSILHYPQPNIGKEPPIAPHRSKAHFLPHWNFLQRAAATALDAAESLLVSHELRHQLPRTTDPDVQISGNFAPVMEHPVQHDLPVTGTIPASVEGVYVRNGANPRFKPLAGHHLFDGDGMVHAVKFSGGKASYSCRFTQTHRLLQESELGRSLFPKAIGELHGHSGIARMLLFYARGLFGLIDPSCGIGVANAGLVYFNDRLLAMSEDDLPYQIRVGPTGDLETVSRYDFAGQLLSNSSMIAHPKVDPVTKELYALSYDVLHKPYLKYFRFSRDGKKSPDVEIPLAVPTMVHDFAITEHYVVVPDQQVVFKLHELVRGGSPLIYDKEKRSRFGILPKDARTGSDITWVEVPETFCFHLWNAWEEPDTEEVVVIGSCMTPPDSVFNECNESLKSILSEIRLNLRTRTSTRRPIIDPEKAEQVNLEAGMVNRNLLGRKTRFAYLAIAEPWPRVSGIAKVNLETGDVREYFYGDQRFGGEPFFIPNRTGREDEGYILAHVHDERECVSELQIVDASTLKLEAVVQLPSRVPYGFHGTFISSEELANQA</sequence>
<comment type="cofactor">
    <cofactor evidence="5">
        <name>Fe(2+)</name>
        <dbReference type="ChEBI" id="CHEBI:29033"/>
    </cofactor>
    <text evidence="5">Binds 1 Fe(2+) ion per subunit.</text>
</comment>
<evidence type="ECO:0000313" key="6">
    <source>
        <dbReference type="EMBL" id="KAK4778852.1"/>
    </source>
</evidence>